<dbReference type="EMBL" id="LAZR01002820">
    <property type="protein sequence ID" value="KKN25216.1"/>
    <property type="molecule type" value="Genomic_DNA"/>
</dbReference>
<name>A0A0F9RJQ4_9ZZZZ</name>
<organism evidence="2">
    <name type="scientific">marine sediment metagenome</name>
    <dbReference type="NCBI Taxonomy" id="412755"/>
    <lineage>
        <taxon>unclassified sequences</taxon>
        <taxon>metagenomes</taxon>
        <taxon>ecological metagenomes</taxon>
    </lineage>
</organism>
<proteinExistence type="predicted"/>
<sequence length="133" mass="15627">MGFSKYNKDRPFLLVTRHATPPKGARTETKEWYKEAGWQVQEEVSIVDKVLDKHITNCTIILDILRRRLVKNRFASEAGDDEVIKHYLQVYKNEIAEGIQLWMHGHSEEAKESEKLIQDIEDELHEIEIEIKP</sequence>
<gene>
    <name evidence="2" type="ORF">LCGC14_0886970</name>
</gene>
<reference evidence="2" key="1">
    <citation type="journal article" date="2015" name="Nature">
        <title>Complex archaea that bridge the gap between prokaryotes and eukaryotes.</title>
        <authorList>
            <person name="Spang A."/>
            <person name="Saw J.H."/>
            <person name="Jorgensen S.L."/>
            <person name="Zaremba-Niedzwiedzka K."/>
            <person name="Martijn J."/>
            <person name="Lind A.E."/>
            <person name="van Eijk R."/>
            <person name="Schleper C."/>
            <person name="Guy L."/>
            <person name="Ettema T.J."/>
        </authorList>
    </citation>
    <scope>NUCLEOTIDE SEQUENCE</scope>
</reference>
<keyword evidence="1" id="KW-0175">Coiled coil</keyword>
<comment type="caution">
    <text evidence="2">The sequence shown here is derived from an EMBL/GenBank/DDBJ whole genome shotgun (WGS) entry which is preliminary data.</text>
</comment>
<dbReference type="AlphaFoldDB" id="A0A0F9RJQ4"/>
<feature type="coiled-coil region" evidence="1">
    <location>
        <begin position="103"/>
        <end position="130"/>
    </location>
</feature>
<evidence type="ECO:0000313" key="2">
    <source>
        <dbReference type="EMBL" id="KKN25216.1"/>
    </source>
</evidence>
<protein>
    <submittedName>
        <fullName evidence="2">Uncharacterized protein</fullName>
    </submittedName>
</protein>
<evidence type="ECO:0000256" key="1">
    <source>
        <dbReference type="SAM" id="Coils"/>
    </source>
</evidence>
<accession>A0A0F9RJQ4</accession>